<keyword evidence="2" id="KW-1185">Reference proteome</keyword>
<accession>A0A1G6TNQ2</accession>
<evidence type="ECO:0008006" key="3">
    <source>
        <dbReference type="Google" id="ProtNLM"/>
    </source>
</evidence>
<dbReference type="OrthoDB" id="3661391at2"/>
<dbReference type="RefSeq" id="WP_091452960.1">
    <property type="nucleotide sequence ID" value="NZ_FMZZ01000009.1"/>
</dbReference>
<sequence length="402" mass="43980">MQATAWTRGPVGIDMIGRVTRNGCKTVLVLVPTMTAGTRLLDLLPVLDGDHRVQVVFTMPSSEDVWHGLDGFVRDLGALVLPWDQARRHNWDLVLSASHDCIEHVHGKLLLLPHGAGAGKSRKRTRTVTGGVLPTTGLDRQLLTRRGQVIPATIALPTEADQALLRRTCAEAVPRSLVVGDICLDRIMASVVHRSRYRAALGVGDQDELITISSTWSPESVFGKHIELYERLVVEAAHAQTKVAAVLHPNIWAVHGRWQVRSWLARATARGLLVIPPERGWQATVIASDIVIGDHGSTSAYAGALGGRMCLAAFPDHNIRAGSVGHTLGRFAPRLDPDAPLRPQLDRVRARPGSTRLREAISARPGMSHRLLRTAMYRLLDIPEPPWPVFVTSAPIPIPLDW</sequence>
<dbReference type="Proteomes" id="UP000199501">
    <property type="component" value="Unassembled WGS sequence"/>
</dbReference>
<proteinExistence type="predicted"/>
<organism evidence="1 2">
    <name type="scientific">Actinokineospora iranica</name>
    <dbReference type="NCBI Taxonomy" id="1271860"/>
    <lineage>
        <taxon>Bacteria</taxon>
        <taxon>Bacillati</taxon>
        <taxon>Actinomycetota</taxon>
        <taxon>Actinomycetes</taxon>
        <taxon>Pseudonocardiales</taxon>
        <taxon>Pseudonocardiaceae</taxon>
        <taxon>Actinokineospora</taxon>
    </lineage>
</organism>
<name>A0A1G6TNQ2_9PSEU</name>
<gene>
    <name evidence="1" type="ORF">SAMN05216174_109207</name>
</gene>
<dbReference type="STRING" id="1271860.SAMN05216174_109207"/>
<reference evidence="2" key="1">
    <citation type="submission" date="2016-10" db="EMBL/GenBank/DDBJ databases">
        <authorList>
            <person name="Varghese N."/>
            <person name="Submissions S."/>
        </authorList>
    </citation>
    <scope>NUCLEOTIDE SEQUENCE [LARGE SCALE GENOMIC DNA]</scope>
    <source>
        <strain evidence="2">IBRC-M 10403</strain>
    </source>
</reference>
<dbReference type="AlphaFoldDB" id="A0A1G6TNQ2"/>
<protein>
    <recommendedName>
        <fullName evidence="3">CDP-Glycerol:Poly(Glycerophosphate) glycerophosphotransferase</fullName>
    </recommendedName>
</protein>
<evidence type="ECO:0000313" key="1">
    <source>
        <dbReference type="EMBL" id="SDD29965.1"/>
    </source>
</evidence>
<evidence type="ECO:0000313" key="2">
    <source>
        <dbReference type="Proteomes" id="UP000199501"/>
    </source>
</evidence>
<dbReference type="EMBL" id="FMZZ01000009">
    <property type="protein sequence ID" value="SDD29965.1"/>
    <property type="molecule type" value="Genomic_DNA"/>
</dbReference>